<protein>
    <submittedName>
        <fullName evidence="1">Uncharacterized protein</fullName>
    </submittedName>
</protein>
<evidence type="ECO:0000313" key="2">
    <source>
        <dbReference type="Proteomes" id="UP000634136"/>
    </source>
</evidence>
<comment type="caution">
    <text evidence="1">The sequence shown here is derived from an EMBL/GenBank/DDBJ whole genome shotgun (WGS) entry which is preliminary data.</text>
</comment>
<organism evidence="1 2">
    <name type="scientific">Senna tora</name>
    <dbReference type="NCBI Taxonomy" id="362788"/>
    <lineage>
        <taxon>Eukaryota</taxon>
        <taxon>Viridiplantae</taxon>
        <taxon>Streptophyta</taxon>
        <taxon>Embryophyta</taxon>
        <taxon>Tracheophyta</taxon>
        <taxon>Spermatophyta</taxon>
        <taxon>Magnoliopsida</taxon>
        <taxon>eudicotyledons</taxon>
        <taxon>Gunneridae</taxon>
        <taxon>Pentapetalae</taxon>
        <taxon>rosids</taxon>
        <taxon>fabids</taxon>
        <taxon>Fabales</taxon>
        <taxon>Fabaceae</taxon>
        <taxon>Caesalpinioideae</taxon>
        <taxon>Cassia clade</taxon>
        <taxon>Senna</taxon>
    </lineage>
</organism>
<sequence length="41" mass="4653">MAEQNNRNVSDYATPKLYGLQHSIRRPSIQANNLEIKPATI</sequence>
<name>A0A834SS91_9FABA</name>
<keyword evidence="2" id="KW-1185">Reference proteome</keyword>
<reference evidence="1" key="1">
    <citation type="submission" date="2020-09" db="EMBL/GenBank/DDBJ databases">
        <title>Genome-Enabled Discovery of Anthraquinone Biosynthesis in Senna tora.</title>
        <authorList>
            <person name="Kang S.-H."/>
            <person name="Pandey R.P."/>
            <person name="Lee C.-M."/>
            <person name="Sim J.-S."/>
            <person name="Jeong J.-T."/>
            <person name="Choi B.-S."/>
            <person name="Jung M."/>
            <person name="Ginzburg D."/>
            <person name="Zhao K."/>
            <person name="Won S.Y."/>
            <person name="Oh T.-J."/>
            <person name="Yu Y."/>
            <person name="Kim N.-H."/>
            <person name="Lee O.R."/>
            <person name="Lee T.-H."/>
            <person name="Bashyal P."/>
            <person name="Kim T.-S."/>
            <person name="Lee W.-H."/>
            <person name="Kawkins C."/>
            <person name="Kim C.-K."/>
            <person name="Kim J.S."/>
            <person name="Ahn B.O."/>
            <person name="Rhee S.Y."/>
            <person name="Sohng J.K."/>
        </authorList>
    </citation>
    <scope>NUCLEOTIDE SEQUENCE</scope>
    <source>
        <tissue evidence="1">Leaf</tissue>
    </source>
</reference>
<proteinExistence type="predicted"/>
<dbReference type="EMBL" id="JAAIUW010000013">
    <property type="protein sequence ID" value="KAF7802394.1"/>
    <property type="molecule type" value="Genomic_DNA"/>
</dbReference>
<dbReference type="AlphaFoldDB" id="A0A834SS91"/>
<accession>A0A834SS91</accession>
<gene>
    <name evidence="1" type="ORF">G2W53_041505</name>
</gene>
<dbReference type="Proteomes" id="UP000634136">
    <property type="component" value="Unassembled WGS sequence"/>
</dbReference>
<evidence type="ECO:0000313" key="1">
    <source>
        <dbReference type="EMBL" id="KAF7802394.1"/>
    </source>
</evidence>
<dbReference type="OrthoDB" id="1740797at2759"/>